<evidence type="ECO:0000313" key="3">
    <source>
        <dbReference type="Proteomes" id="UP000075604"/>
    </source>
</evidence>
<proteinExistence type="predicted"/>
<evidence type="ECO:0000313" key="2">
    <source>
        <dbReference type="EMBL" id="KYF61001.1"/>
    </source>
</evidence>
<evidence type="ECO:0000256" key="1">
    <source>
        <dbReference type="SAM" id="Phobius"/>
    </source>
</evidence>
<reference evidence="2 3" key="1">
    <citation type="submission" date="2014-02" db="EMBL/GenBank/DDBJ databases">
        <title>The small core and large imbalanced accessory genome model reveals a collaborative survival strategy of Sorangium cellulosum strains in nature.</title>
        <authorList>
            <person name="Han K."/>
            <person name="Peng R."/>
            <person name="Blom J."/>
            <person name="Li Y.-Z."/>
        </authorList>
    </citation>
    <scope>NUCLEOTIDE SEQUENCE [LARGE SCALE GENOMIC DNA]</scope>
    <source>
        <strain evidence="2 3">So0157-18</strain>
    </source>
</reference>
<organism evidence="2 3">
    <name type="scientific">Sorangium cellulosum</name>
    <name type="common">Polyangium cellulosum</name>
    <dbReference type="NCBI Taxonomy" id="56"/>
    <lineage>
        <taxon>Bacteria</taxon>
        <taxon>Pseudomonadati</taxon>
        <taxon>Myxococcota</taxon>
        <taxon>Polyangia</taxon>
        <taxon>Polyangiales</taxon>
        <taxon>Polyangiaceae</taxon>
        <taxon>Sorangium</taxon>
    </lineage>
</organism>
<gene>
    <name evidence="2" type="ORF">BE04_04565</name>
</gene>
<comment type="caution">
    <text evidence="2">The sequence shown here is derived from an EMBL/GenBank/DDBJ whole genome shotgun (WGS) entry which is preliminary data.</text>
</comment>
<name>A0A150PZ06_SORCE</name>
<keyword evidence="1" id="KW-0472">Membrane</keyword>
<protein>
    <submittedName>
        <fullName evidence="2">Uncharacterized protein</fullName>
    </submittedName>
</protein>
<accession>A0A150PZ06</accession>
<dbReference type="AlphaFoldDB" id="A0A150PZ06"/>
<keyword evidence="1" id="KW-0812">Transmembrane</keyword>
<dbReference type="EMBL" id="JELX01000843">
    <property type="protein sequence ID" value="KYF61001.1"/>
    <property type="molecule type" value="Genomic_DNA"/>
</dbReference>
<feature type="transmembrane region" description="Helical" evidence="1">
    <location>
        <begin position="51"/>
        <end position="75"/>
    </location>
</feature>
<sequence>MFTVLALGKGDDAEDLRGQVDADGALKGYCASTTDPPLCAELSDTVDVQYAFINAAIYSFIVGAAGVGTVVYALVDRPGPSASRMQIVPRVGAGSAGLSLTGRF</sequence>
<keyword evidence="1" id="KW-1133">Transmembrane helix</keyword>
<dbReference type="Proteomes" id="UP000075604">
    <property type="component" value="Unassembled WGS sequence"/>
</dbReference>